<evidence type="ECO:0000313" key="2">
    <source>
        <dbReference type="Proteomes" id="UP000196027"/>
    </source>
</evidence>
<evidence type="ECO:0000313" key="1">
    <source>
        <dbReference type="EMBL" id="ARU58535.1"/>
    </source>
</evidence>
<sequence length="79" mass="9016">MSTLVESQKKEGRLYQDESNRVVRFAYIKGAVLAMMQGNNEAAVPFNYLFNPSHPDAKTVSFSTITQFGFDPWLLISRR</sequence>
<dbReference type="EMBL" id="CP021425">
    <property type="protein sequence ID" value="ARU58535.1"/>
    <property type="molecule type" value="Genomic_DNA"/>
</dbReference>
<dbReference type="AlphaFoldDB" id="A0A1Y0IG98"/>
<name>A0A1Y0IG98_9GAMM</name>
<reference evidence="1 2" key="1">
    <citation type="submission" date="2017-05" db="EMBL/GenBank/DDBJ databases">
        <title>Genomic insights into alkan degradation activity of Oleiphilus messinensis.</title>
        <authorList>
            <person name="Kozyavkin S.A."/>
            <person name="Slesarev A.I."/>
            <person name="Golyshin P.N."/>
            <person name="Korzhenkov A."/>
            <person name="Golyshina O.N."/>
            <person name="Toshchakov S.V."/>
        </authorList>
    </citation>
    <scope>NUCLEOTIDE SEQUENCE [LARGE SCALE GENOMIC DNA]</scope>
    <source>
        <strain evidence="1 2">ME102</strain>
    </source>
</reference>
<dbReference type="OrthoDB" id="9789501at2"/>
<protein>
    <submittedName>
        <fullName evidence="1">Uncharacterized protein</fullName>
    </submittedName>
</protein>
<dbReference type="Proteomes" id="UP000196027">
    <property type="component" value="Chromosome"/>
</dbReference>
<keyword evidence="2" id="KW-1185">Reference proteome</keyword>
<dbReference type="KEGG" id="ome:OLMES_4539"/>
<gene>
    <name evidence="1" type="ORF">OLMES_4539</name>
</gene>
<proteinExistence type="predicted"/>
<accession>A0A1Y0IG98</accession>
<organism evidence="1 2">
    <name type="scientific">Oleiphilus messinensis</name>
    <dbReference type="NCBI Taxonomy" id="141451"/>
    <lineage>
        <taxon>Bacteria</taxon>
        <taxon>Pseudomonadati</taxon>
        <taxon>Pseudomonadota</taxon>
        <taxon>Gammaproteobacteria</taxon>
        <taxon>Oceanospirillales</taxon>
        <taxon>Oleiphilaceae</taxon>
        <taxon>Oleiphilus</taxon>
    </lineage>
</organism>
<dbReference type="RefSeq" id="WP_087463299.1">
    <property type="nucleotide sequence ID" value="NZ_CP021425.1"/>
</dbReference>